<keyword evidence="14" id="KW-0067">ATP-binding</keyword>
<dbReference type="UniPathway" id="UPA00148">
    <property type="reaction ID" value="UER00236"/>
</dbReference>
<feature type="binding site" evidence="18">
    <location>
        <position position="20"/>
    </location>
    <ligand>
        <name>GTP</name>
        <dbReference type="ChEBI" id="CHEBI:37565"/>
    </ligand>
</feature>
<evidence type="ECO:0000256" key="3">
    <source>
        <dbReference type="ARBA" id="ARBA00001522"/>
    </source>
</evidence>
<accession>A0A6V7CGN9</accession>
<evidence type="ECO:0000256" key="10">
    <source>
        <dbReference type="ARBA" id="ARBA00022573"/>
    </source>
</evidence>
<dbReference type="AlphaFoldDB" id="A0A6V7CGN9"/>
<reference evidence="20" key="3">
    <citation type="journal article" date="2020" name="Syst. Appl. Microbiol.">
        <title>Clarifying the taxonomy of the causal agent of bacterial leaf spot of lettuce through a polyphasic approach reveals that Xanthomonas cynarae Trebaol et al. 2000 emend. Timilsina et al. 2019 is a later heterotypic synonym of Xanthomonas hortorum Vauterin et al. 1995.</title>
        <authorList>
            <person name="Moriniere L."/>
            <person name="Burlet A."/>
            <person name="Rosenthal E.R."/>
            <person name="Nesme X."/>
            <person name="Portier P."/>
            <person name="Bull C.T."/>
            <person name="Lavire C."/>
            <person name="Fischer-Le Saux M."/>
            <person name="Bertolla F."/>
        </authorList>
    </citation>
    <scope>NUCLEOTIDE SEQUENCE</scope>
    <source>
        <strain evidence="20">CFBP2533</strain>
    </source>
</reference>
<dbReference type="Pfam" id="PF02283">
    <property type="entry name" value="CobU"/>
    <property type="match status" value="1"/>
</dbReference>
<dbReference type="GO" id="GO:0005524">
    <property type="term" value="F:ATP binding"/>
    <property type="evidence" value="ECO:0007669"/>
    <property type="project" value="UniProtKB-KW"/>
</dbReference>
<organism evidence="19">
    <name type="scientific">Xanthomonas hortorum pv. pelargonii</name>
    <dbReference type="NCBI Taxonomy" id="453602"/>
    <lineage>
        <taxon>Bacteria</taxon>
        <taxon>Pseudomonadati</taxon>
        <taxon>Pseudomonadota</taxon>
        <taxon>Gammaproteobacteria</taxon>
        <taxon>Lysobacterales</taxon>
        <taxon>Lysobacteraceae</taxon>
        <taxon>Xanthomonas</taxon>
    </lineage>
</organism>
<evidence type="ECO:0000313" key="19">
    <source>
        <dbReference type="EMBL" id="CAD0315408.1"/>
    </source>
</evidence>
<comment type="function">
    <text evidence="4">Catalyzes ATP-dependent phosphorylation of adenosylcobinamide and addition of GMP to adenosylcobinamide phosphate.</text>
</comment>
<evidence type="ECO:0000256" key="6">
    <source>
        <dbReference type="ARBA" id="ARBA00005159"/>
    </source>
</evidence>
<evidence type="ECO:0000256" key="8">
    <source>
        <dbReference type="ARBA" id="ARBA00012016"/>
    </source>
</evidence>
<gene>
    <name evidence="19" type="primary">cobP</name>
    <name evidence="19" type="ORF">CFBP2533_12770</name>
    <name evidence="20" type="ORF">E1J24_14805</name>
</gene>
<comment type="catalytic activity">
    <reaction evidence="2">
        <text>adenosylcob(III)inamide phosphate + GTP + H(+) = adenosylcob(III)inamide-GDP + diphosphate</text>
        <dbReference type="Rhea" id="RHEA:22712"/>
        <dbReference type="ChEBI" id="CHEBI:15378"/>
        <dbReference type="ChEBI" id="CHEBI:33019"/>
        <dbReference type="ChEBI" id="CHEBI:37565"/>
        <dbReference type="ChEBI" id="CHEBI:58502"/>
        <dbReference type="ChEBI" id="CHEBI:60487"/>
        <dbReference type="EC" id="2.7.7.62"/>
    </reaction>
</comment>
<evidence type="ECO:0000313" key="21">
    <source>
        <dbReference type="Proteomes" id="UP000548771"/>
    </source>
</evidence>
<keyword evidence="13 20" id="KW-0418">Kinase</keyword>
<keyword evidence="20" id="KW-0548">Nucleotidyltransferase</keyword>
<evidence type="ECO:0000256" key="16">
    <source>
        <dbReference type="ARBA" id="ARBA00029570"/>
    </source>
</evidence>
<keyword evidence="10" id="KW-0169">Cobalamin biosynthesis</keyword>
<evidence type="ECO:0000256" key="14">
    <source>
        <dbReference type="ARBA" id="ARBA00022840"/>
    </source>
</evidence>
<dbReference type="InterPro" id="IPR003203">
    <property type="entry name" value="CobU/CobP"/>
</dbReference>
<dbReference type="EC" id="2.7.7.62" evidence="9"/>
<dbReference type="GO" id="GO:0005525">
    <property type="term" value="F:GTP binding"/>
    <property type="evidence" value="ECO:0007669"/>
    <property type="project" value="UniProtKB-KW"/>
</dbReference>
<dbReference type="EMBL" id="LR828261">
    <property type="protein sequence ID" value="CAD0315403.1"/>
    <property type="molecule type" value="Genomic_DNA"/>
</dbReference>
<evidence type="ECO:0000256" key="18">
    <source>
        <dbReference type="PIRSR" id="PIRSR006135-2"/>
    </source>
</evidence>
<evidence type="ECO:0000256" key="2">
    <source>
        <dbReference type="ARBA" id="ARBA00000711"/>
    </source>
</evidence>
<reference evidence="21" key="2">
    <citation type="journal article" date="2020" name="Syst. Appl. Microbiol.">
        <title>Clarifying the taxonomy of the causal agent of bacterial leaf spot of lettuce through a polyphasic approach reveals that Xanthomonas cynarae Trebaol et al. 2000 emend. Timilsina et al. 2019 is a later heterotypic synonym of Xanthomonas hortorum Vauterin et al. 1995.</title>
        <authorList>
            <person name="Moriniere L."/>
            <person name="Burlet A."/>
            <person name="Rosenthal E.R."/>
            <person name="Nesme X."/>
            <person name="Portier P."/>
            <person name="Bull C.T."/>
            <person name="Lavire C."/>
            <person name="Fischer-Le Saux M."/>
            <person name="Bertolla F."/>
        </authorList>
    </citation>
    <scope>NUCLEOTIDE SEQUENCE [LARGE SCALE GENOMIC DNA]</scope>
    <source>
        <strain evidence="21">CFBP2533</strain>
    </source>
</reference>
<evidence type="ECO:0000256" key="11">
    <source>
        <dbReference type="ARBA" id="ARBA00022679"/>
    </source>
</evidence>
<dbReference type="InterPro" id="IPR027417">
    <property type="entry name" value="P-loop_NTPase"/>
</dbReference>
<comment type="catalytic activity">
    <reaction evidence="1">
        <text>adenosylcob(III)inamide + ATP = adenosylcob(III)inamide phosphate + ADP + H(+)</text>
        <dbReference type="Rhea" id="RHEA:15769"/>
        <dbReference type="ChEBI" id="CHEBI:2480"/>
        <dbReference type="ChEBI" id="CHEBI:15378"/>
        <dbReference type="ChEBI" id="CHEBI:30616"/>
        <dbReference type="ChEBI" id="CHEBI:58502"/>
        <dbReference type="ChEBI" id="CHEBI:456216"/>
        <dbReference type="EC" id="2.7.1.156"/>
    </reaction>
</comment>
<evidence type="ECO:0000256" key="7">
    <source>
        <dbReference type="ARBA" id="ARBA00007490"/>
    </source>
</evidence>
<evidence type="ECO:0000256" key="4">
    <source>
        <dbReference type="ARBA" id="ARBA00003889"/>
    </source>
</evidence>
<dbReference type="Proteomes" id="UP000548771">
    <property type="component" value="Unassembled WGS sequence"/>
</dbReference>
<evidence type="ECO:0000256" key="17">
    <source>
        <dbReference type="ARBA" id="ARBA00030571"/>
    </source>
</evidence>
<evidence type="ECO:0000256" key="5">
    <source>
        <dbReference type="ARBA" id="ARBA00004692"/>
    </source>
</evidence>
<reference evidence="20" key="1">
    <citation type="submission" date="2019-03" db="EMBL/GenBank/DDBJ databases">
        <authorList>
            <person name="Moriniere L."/>
            <person name="Burlet A."/>
            <person name="Rosenthal E."/>
            <person name="Portier P."/>
            <person name="Lavire C."/>
            <person name="Nesme X."/>
            <person name="Bull C.T."/>
            <person name="Le Saux M."/>
            <person name="Bertolla F."/>
        </authorList>
    </citation>
    <scope>NUCLEOTIDE SEQUENCE</scope>
    <source>
        <strain evidence="20">CFBP2533</strain>
    </source>
</reference>
<feature type="binding site" evidence="18">
    <location>
        <position position="42"/>
    </location>
    <ligand>
        <name>GTP</name>
        <dbReference type="ChEBI" id="CHEBI:37565"/>
    </ligand>
</feature>
<dbReference type="PANTHER" id="PTHR34848">
    <property type="match status" value="1"/>
</dbReference>
<proteinExistence type="inferred from homology"/>
<keyword evidence="15 18" id="KW-0342">GTP-binding</keyword>
<comment type="similarity">
    <text evidence="7">Belongs to the CobU/CobP family.</text>
</comment>
<keyword evidence="11" id="KW-0808">Transferase</keyword>
<dbReference type="PIRSF" id="PIRSF006135">
    <property type="entry name" value="CobU"/>
    <property type="match status" value="1"/>
</dbReference>
<evidence type="ECO:0000256" key="9">
    <source>
        <dbReference type="ARBA" id="ARBA00012523"/>
    </source>
</evidence>
<sequence>MRARIAHYRRQRPPHWQCVEEPIALAASLQALAAPDRCVLGDCLTLWLSSLLGDPDAGVFVRERDALLATLPQLPGQIVLVGNAVGQGIVPLGEPTRRFVDEAGLLHQALAVQCERVVFVVAGLPMVLKGDAV</sequence>
<protein>
    <recommendedName>
        <fullName evidence="16">Adenosylcobinamide kinase</fullName>
        <ecNumber evidence="8">2.7.1.156</ecNumber>
        <ecNumber evidence="9">2.7.7.62</ecNumber>
    </recommendedName>
    <alternativeName>
        <fullName evidence="17">Adenosylcobinamide-phosphate guanylyltransferase</fullName>
    </alternativeName>
</protein>
<name>A0A6V7CGN9_9XANT</name>
<evidence type="ECO:0000256" key="15">
    <source>
        <dbReference type="ARBA" id="ARBA00023134"/>
    </source>
</evidence>
<dbReference type="EMBL" id="SMDX01000019">
    <property type="protein sequence ID" value="NMI23082.1"/>
    <property type="molecule type" value="Genomic_DNA"/>
</dbReference>
<dbReference type="EMBL" id="LR828261">
    <property type="protein sequence ID" value="CAD0315408.1"/>
    <property type="molecule type" value="Genomic_DNA"/>
</dbReference>
<dbReference type="SUPFAM" id="SSF52540">
    <property type="entry name" value="P-loop containing nucleoside triphosphate hydrolases"/>
    <property type="match status" value="1"/>
</dbReference>
<keyword evidence="12 18" id="KW-0547">Nucleotide-binding</keyword>
<reference evidence="19" key="4">
    <citation type="submission" date="2020-07" db="EMBL/GenBank/DDBJ databases">
        <authorList>
            <person name="Pothier F. J."/>
        </authorList>
    </citation>
    <scope>NUCLEOTIDE SEQUENCE</scope>
    <source>
        <strain evidence="19">CFBP 2533</strain>
    </source>
</reference>
<dbReference type="PANTHER" id="PTHR34848:SF1">
    <property type="entry name" value="BIFUNCTIONAL ADENOSYLCOBALAMIN BIOSYNTHESIS PROTEIN COBU"/>
    <property type="match status" value="1"/>
</dbReference>
<comment type="catalytic activity">
    <reaction evidence="3">
        <text>adenosylcob(III)inamide + GTP = adenosylcob(III)inamide phosphate + GDP + H(+)</text>
        <dbReference type="Rhea" id="RHEA:15765"/>
        <dbReference type="ChEBI" id="CHEBI:2480"/>
        <dbReference type="ChEBI" id="CHEBI:15378"/>
        <dbReference type="ChEBI" id="CHEBI:37565"/>
        <dbReference type="ChEBI" id="CHEBI:58189"/>
        <dbReference type="ChEBI" id="CHEBI:58502"/>
        <dbReference type="EC" id="2.7.1.156"/>
    </reaction>
</comment>
<comment type="pathway">
    <text evidence="6">Cofactor biosynthesis; adenosylcobalamin biosynthesis; adenosylcobalamin from cob(II)yrinate a,c-diamide: step 5/7.</text>
</comment>
<evidence type="ECO:0000256" key="1">
    <source>
        <dbReference type="ARBA" id="ARBA00000312"/>
    </source>
</evidence>
<comment type="pathway">
    <text evidence="5">Cofactor biosynthesis; adenosylcobalamin biosynthesis; adenosylcobalamin from cob(II)yrinate a,c-diamide: step 6/7.</text>
</comment>
<dbReference type="GO" id="GO:0009236">
    <property type="term" value="P:cobalamin biosynthetic process"/>
    <property type="evidence" value="ECO:0007669"/>
    <property type="project" value="UniProtKB-UniPathway"/>
</dbReference>
<dbReference type="EC" id="2.7.1.156" evidence="8"/>
<dbReference type="GO" id="GO:0008820">
    <property type="term" value="F:cobinamide phosphate guanylyltransferase activity"/>
    <property type="evidence" value="ECO:0007669"/>
    <property type="project" value="UniProtKB-EC"/>
</dbReference>
<evidence type="ECO:0000256" key="13">
    <source>
        <dbReference type="ARBA" id="ARBA00022777"/>
    </source>
</evidence>
<dbReference type="GO" id="GO:0043752">
    <property type="term" value="F:adenosylcobinamide kinase activity"/>
    <property type="evidence" value="ECO:0007669"/>
    <property type="project" value="UniProtKB-EC"/>
</dbReference>
<feature type="binding site" evidence="18">
    <location>
        <begin position="9"/>
        <end position="12"/>
    </location>
    <ligand>
        <name>GTP</name>
        <dbReference type="ChEBI" id="CHEBI:37565"/>
    </ligand>
</feature>
<dbReference type="Gene3D" id="3.40.50.300">
    <property type="entry name" value="P-loop containing nucleotide triphosphate hydrolases"/>
    <property type="match status" value="1"/>
</dbReference>
<evidence type="ECO:0000256" key="12">
    <source>
        <dbReference type="ARBA" id="ARBA00022741"/>
    </source>
</evidence>
<evidence type="ECO:0000313" key="20">
    <source>
        <dbReference type="EMBL" id="NMI23082.1"/>
    </source>
</evidence>